<keyword evidence="2" id="KW-1185">Reference proteome</keyword>
<dbReference type="AlphaFoldDB" id="A0A158D2W9"/>
<accession>A0A158D2W9</accession>
<name>A0A158D2W9_9BURK</name>
<gene>
    <name evidence="1" type="ORF">AWB80_06175</name>
</gene>
<organism evidence="1 2">
    <name type="scientific">Caballeronia pedi</name>
    <dbReference type="NCBI Taxonomy" id="1777141"/>
    <lineage>
        <taxon>Bacteria</taxon>
        <taxon>Pseudomonadati</taxon>
        <taxon>Pseudomonadota</taxon>
        <taxon>Betaproteobacteria</taxon>
        <taxon>Burkholderiales</taxon>
        <taxon>Burkholderiaceae</taxon>
        <taxon>Caballeronia</taxon>
    </lineage>
</organism>
<dbReference type="Proteomes" id="UP000054911">
    <property type="component" value="Unassembled WGS sequence"/>
</dbReference>
<dbReference type="EMBL" id="FCOE02000030">
    <property type="protein sequence ID" value="SAK88700.1"/>
    <property type="molecule type" value="Genomic_DNA"/>
</dbReference>
<comment type="caution">
    <text evidence="1">The sequence shown here is derived from an EMBL/GenBank/DDBJ whole genome shotgun (WGS) entry which is preliminary data.</text>
</comment>
<sequence>MQALYDRWFVTPIPPNSAVLNLPMSKALAKAQPLDGSHDCPLRWVSNGAL</sequence>
<reference evidence="1" key="1">
    <citation type="submission" date="2016-01" db="EMBL/GenBank/DDBJ databases">
        <authorList>
            <person name="Peeters C."/>
        </authorList>
    </citation>
    <scope>NUCLEOTIDE SEQUENCE [LARGE SCALE GENOMIC DNA]</scope>
    <source>
        <strain evidence="1">LMG 29323</strain>
    </source>
</reference>
<evidence type="ECO:0000313" key="2">
    <source>
        <dbReference type="Proteomes" id="UP000054911"/>
    </source>
</evidence>
<evidence type="ECO:0000313" key="1">
    <source>
        <dbReference type="EMBL" id="SAK88700.1"/>
    </source>
</evidence>
<proteinExistence type="predicted"/>
<protein>
    <submittedName>
        <fullName evidence="1">Uncharacterized protein</fullName>
    </submittedName>
</protein>